<evidence type="ECO:0000313" key="3">
    <source>
        <dbReference type="RefSeq" id="XP_032129224.1"/>
    </source>
</evidence>
<reference evidence="3" key="1">
    <citation type="submission" date="2025-08" db="UniProtKB">
        <authorList>
            <consortium name="RefSeq"/>
        </authorList>
    </citation>
    <scope>IDENTIFICATION</scope>
    <source>
        <tissue evidence="3">Blood</tissue>
    </source>
</reference>
<dbReference type="Proteomes" id="UP000504640">
    <property type="component" value="Unplaced"/>
</dbReference>
<protein>
    <submittedName>
        <fullName evidence="3">X-linked retinitis pigmentosa GTPase regulator-interacting protein 1-like</fullName>
    </submittedName>
</protein>
<dbReference type="GO" id="GO:0046548">
    <property type="term" value="P:retinal rod cell development"/>
    <property type="evidence" value="ECO:0007669"/>
    <property type="project" value="TreeGrafter"/>
</dbReference>
<gene>
    <name evidence="3" type="primary">LOC116547358</name>
</gene>
<dbReference type="PANTHER" id="PTHR14240:SF3">
    <property type="entry name" value="X-LINKED RETINITIS PIGMENTOSA GTPASE REGULATOR-INTERACTING PROTEIN 1"/>
    <property type="match status" value="1"/>
</dbReference>
<dbReference type="RefSeq" id="XP_032129224.1">
    <property type="nucleotide sequence ID" value="XM_032273333.1"/>
</dbReference>
<feature type="coiled-coil region" evidence="1">
    <location>
        <begin position="3"/>
        <end position="73"/>
    </location>
</feature>
<dbReference type="GeneID" id="116547358"/>
<evidence type="ECO:0000256" key="1">
    <source>
        <dbReference type="SAM" id="Coils"/>
    </source>
</evidence>
<organism evidence="2 3">
    <name type="scientific">Sapajus apella</name>
    <name type="common">Brown-capped capuchin</name>
    <name type="synonym">Cebus apella</name>
    <dbReference type="NCBI Taxonomy" id="9515"/>
    <lineage>
        <taxon>Eukaryota</taxon>
        <taxon>Metazoa</taxon>
        <taxon>Chordata</taxon>
        <taxon>Craniata</taxon>
        <taxon>Vertebrata</taxon>
        <taxon>Euteleostomi</taxon>
        <taxon>Mammalia</taxon>
        <taxon>Eutheria</taxon>
        <taxon>Euarchontoglires</taxon>
        <taxon>Primates</taxon>
        <taxon>Haplorrhini</taxon>
        <taxon>Platyrrhini</taxon>
        <taxon>Cebidae</taxon>
        <taxon>Cebinae</taxon>
        <taxon>Sapajus</taxon>
    </lineage>
</organism>
<evidence type="ECO:0000313" key="2">
    <source>
        <dbReference type="Proteomes" id="UP000504640"/>
    </source>
</evidence>
<dbReference type="GO" id="GO:1905515">
    <property type="term" value="P:non-motile cilium assembly"/>
    <property type="evidence" value="ECO:0007669"/>
    <property type="project" value="TreeGrafter"/>
</dbReference>
<sequence>MTLKEFQGRVEDLEKERKLLNDNYDKLLENMLDSSSQPDWSNELIAERLQQQVSELQNQLDAELEEKRKVSLELSREK</sequence>
<dbReference type="GO" id="GO:0032391">
    <property type="term" value="C:photoreceptor connecting cilium"/>
    <property type="evidence" value="ECO:0007669"/>
    <property type="project" value="TreeGrafter"/>
</dbReference>
<dbReference type="AlphaFoldDB" id="A0A6J3HHQ0"/>
<feature type="non-terminal residue" evidence="3">
    <location>
        <position position="78"/>
    </location>
</feature>
<keyword evidence="1" id="KW-0175">Coiled coil</keyword>
<name>A0A6J3HHQ0_SAPAP</name>
<proteinExistence type="predicted"/>
<dbReference type="InterPro" id="IPR031139">
    <property type="entry name" value="RPGRIP1_fam"/>
</dbReference>
<keyword evidence="2" id="KW-1185">Reference proteome</keyword>
<accession>A0A6J3HHQ0</accession>
<dbReference type="PANTHER" id="PTHR14240">
    <property type="entry name" value="RETINITIS PIGMENTOSA GTPASE REGULATOR-INTERACTING PROTEIN"/>
    <property type="match status" value="1"/>
</dbReference>